<evidence type="ECO:0000256" key="4">
    <source>
        <dbReference type="ARBA" id="ARBA00022806"/>
    </source>
</evidence>
<dbReference type="EMBL" id="JABMKX010000001">
    <property type="protein sequence ID" value="NQX43830.1"/>
    <property type="molecule type" value="Genomic_DNA"/>
</dbReference>
<evidence type="ECO:0000256" key="5">
    <source>
        <dbReference type="ARBA" id="ARBA00022840"/>
    </source>
</evidence>
<sequence>MNGAGTGPCIVRNDRTILLECGHSGYEEAREMLSEFAELVKSPPAYHTYRITPLSLWNAAAGGQAASEVIGRLRKLSRWGIPSGLEDEIELLMSRYGSLQLHTHESDPQLVTLSAGHAGLLDELEEQDAGQQLKQLGLFRSGERQSDCPKVNRGLLKQELTRLGYPVLDYAGYRDGQELRLTWRESLREDTEGSGFGLRDYQREAVRQFQGIGGQGGSGVVVLPCGAGKTVVGLAVLEQLQCETLILTSSTTSVEQWREELLKRTTLSAEEVGEYSGENREVRPVTVATYQILTHRRSKGGPFVHMNLFNERNWGLIIYDEVHLLPAPVFRATADIQATRRLGLTATLVREDGREGDVFSLIGPRCYDLPWKVLEKQGWIAAVDCIEVIVPMNEMLRQQYMYAGAKEQFRLAAGNQAKALAASQIAAAHPAAAILVIGQYLDQLEQMAEQLEAPLITGKTSQKERSALYAAFNEGKLPLLIVSKVANFAVNLPDATVAIEVSGAFGSRQEEAQRLGRILRPKPGDNKAYFYTLVTGDSREQDFALRRRMFLTEQGYEYGVRLLDPAEGAVL</sequence>
<dbReference type="PROSITE" id="PS51194">
    <property type="entry name" value="HELICASE_CTER"/>
    <property type="match status" value="1"/>
</dbReference>
<dbReference type="GO" id="GO:0004386">
    <property type="term" value="F:helicase activity"/>
    <property type="evidence" value="ECO:0007669"/>
    <property type="project" value="UniProtKB-KW"/>
</dbReference>
<evidence type="ECO:0000256" key="7">
    <source>
        <dbReference type="ARBA" id="ARBA00034617"/>
    </source>
</evidence>
<evidence type="ECO:0000256" key="1">
    <source>
        <dbReference type="ARBA" id="ARBA00006637"/>
    </source>
</evidence>
<evidence type="ECO:0000313" key="13">
    <source>
        <dbReference type="Proteomes" id="UP000711047"/>
    </source>
</evidence>
<keyword evidence="2" id="KW-0547">Nucleotide-binding</keyword>
<evidence type="ECO:0000259" key="10">
    <source>
        <dbReference type="PROSITE" id="PS51192"/>
    </source>
</evidence>
<evidence type="ECO:0000256" key="2">
    <source>
        <dbReference type="ARBA" id="ARBA00022741"/>
    </source>
</evidence>
<dbReference type="SUPFAM" id="SSF52540">
    <property type="entry name" value="P-loop containing nucleoside triphosphate hydrolases"/>
    <property type="match status" value="2"/>
</dbReference>
<organism evidence="12 13">
    <name type="scientific">Paenibacillus tritici</name>
    <dbReference type="NCBI Taxonomy" id="1873425"/>
    <lineage>
        <taxon>Bacteria</taxon>
        <taxon>Bacillati</taxon>
        <taxon>Bacillota</taxon>
        <taxon>Bacilli</taxon>
        <taxon>Bacillales</taxon>
        <taxon>Paenibacillaceae</taxon>
        <taxon>Paenibacillus</taxon>
    </lineage>
</organism>
<evidence type="ECO:0000256" key="9">
    <source>
        <dbReference type="ARBA" id="ARBA00048988"/>
    </source>
</evidence>
<dbReference type="RefSeq" id="WP_173126229.1">
    <property type="nucleotide sequence ID" value="NZ_JABMKX010000001.1"/>
</dbReference>
<protein>
    <recommendedName>
        <fullName evidence="8">DNA 3'-5' helicase</fullName>
        <ecNumber evidence="8">5.6.2.4</ecNumber>
    </recommendedName>
</protein>
<keyword evidence="6" id="KW-0413">Isomerase</keyword>
<dbReference type="PANTHER" id="PTHR11274">
    <property type="entry name" value="RAD25/XP-B DNA REPAIR HELICASE"/>
    <property type="match status" value="1"/>
</dbReference>
<dbReference type="PANTHER" id="PTHR11274:SF0">
    <property type="entry name" value="GENERAL TRANSCRIPTION AND DNA REPAIR FACTOR IIH HELICASE SUBUNIT XPB"/>
    <property type="match status" value="1"/>
</dbReference>
<keyword evidence="13" id="KW-1185">Reference proteome</keyword>
<dbReference type="SMART" id="SM00490">
    <property type="entry name" value="HELICc"/>
    <property type="match status" value="1"/>
</dbReference>
<dbReference type="PRINTS" id="PR00851">
    <property type="entry name" value="XRODRMPGMNTB"/>
</dbReference>
<dbReference type="InterPro" id="IPR050615">
    <property type="entry name" value="ATP-dep_DNA_Helicase"/>
</dbReference>
<dbReference type="InterPro" id="IPR032830">
    <property type="entry name" value="XPB/Ssl2_N"/>
</dbReference>
<dbReference type="InterPro" id="IPR027417">
    <property type="entry name" value="P-loop_NTPase"/>
</dbReference>
<name>A0ABX2DGV1_9BACL</name>
<evidence type="ECO:0000259" key="11">
    <source>
        <dbReference type="PROSITE" id="PS51194"/>
    </source>
</evidence>
<dbReference type="InterPro" id="IPR014001">
    <property type="entry name" value="Helicase_ATP-bd"/>
</dbReference>
<dbReference type="Pfam" id="PF13625">
    <property type="entry name" value="Helicase_C_3"/>
    <property type="match status" value="1"/>
</dbReference>
<dbReference type="InterPro" id="IPR001650">
    <property type="entry name" value="Helicase_C-like"/>
</dbReference>
<gene>
    <name evidence="12" type="ORF">HQN87_00685</name>
</gene>
<dbReference type="Pfam" id="PF04851">
    <property type="entry name" value="ResIII"/>
    <property type="match status" value="1"/>
</dbReference>
<proteinExistence type="inferred from homology"/>
<evidence type="ECO:0000313" key="12">
    <source>
        <dbReference type="EMBL" id="NQX43830.1"/>
    </source>
</evidence>
<reference evidence="12 13" key="1">
    <citation type="submission" date="2020-05" db="EMBL/GenBank/DDBJ databases">
        <title>Paenibacillus glebae, sp. nov., Paenibacillus humi sp. nov., Paenibacillus pedi sp. nov., Paenibacillus terrestris sp. nov. and Paenibacillus terricola sp. nov., isolated from a forest top soil sample.</title>
        <authorList>
            <person name="Qi S."/>
            <person name="Carlier A."/>
            <person name="Cnockaert M."/>
            <person name="Vandamme P."/>
        </authorList>
    </citation>
    <scope>NUCLEOTIDE SEQUENCE [LARGE SCALE GENOMIC DNA]</scope>
    <source>
        <strain evidence="12 13">LMG 29502</strain>
    </source>
</reference>
<dbReference type="NCBIfam" id="NF045503">
    <property type="entry name" value="repair_heli_XPB"/>
    <property type="match status" value="1"/>
</dbReference>
<comment type="similarity">
    <text evidence="1">Belongs to the helicase family. RAD25/XPB subfamily.</text>
</comment>
<accession>A0ABX2DGV1</accession>
<evidence type="ECO:0000256" key="8">
    <source>
        <dbReference type="ARBA" id="ARBA00034808"/>
    </source>
</evidence>
<dbReference type="Pfam" id="PF16203">
    <property type="entry name" value="ERCC3_RAD25_C"/>
    <property type="match status" value="1"/>
</dbReference>
<evidence type="ECO:0000256" key="6">
    <source>
        <dbReference type="ARBA" id="ARBA00023235"/>
    </source>
</evidence>
<comment type="catalytic activity">
    <reaction evidence="7">
        <text>Couples ATP hydrolysis with the unwinding of duplex DNA by translocating in the 3'-5' direction.</text>
        <dbReference type="EC" id="5.6.2.4"/>
    </reaction>
</comment>
<comment type="caution">
    <text evidence="12">The sequence shown here is derived from an EMBL/GenBank/DDBJ whole genome shotgun (WGS) entry which is preliminary data.</text>
</comment>
<keyword evidence="3" id="KW-0378">Hydrolase</keyword>
<dbReference type="EC" id="5.6.2.4" evidence="8"/>
<dbReference type="PROSITE" id="PS51192">
    <property type="entry name" value="HELICASE_ATP_BIND_1"/>
    <property type="match status" value="1"/>
</dbReference>
<feature type="domain" description="Helicase C-terminal" evidence="11">
    <location>
        <begin position="424"/>
        <end position="571"/>
    </location>
</feature>
<dbReference type="Proteomes" id="UP000711047">
    <property type="component" value="Unassembled WGS sequence"/>
</dbReference>
<dbReference type="Gene3D" id="3.40.50.300">
    <property type="entry name" value="P-loop containing nucleotide triphosphate hydrolases"/>
    <property type="match status" value="2"/>
</dbReference>
<dbReference type="SMART" id="SM00487">
    <property type="entry name" value="DEXDc"/>
    <property type="match status" value="1"/>
</dbReference>
<evidence type="ECO:0000256" key="3">
    <source>
        <dbReference type="ARBA" id="ARBA00022801"/>
    </source>
</evidence>
<dbReference type="InterPro" id="IPR032438">
    <property type="entry name" value="ERCC3_RAD25_C"/>
</dbReference>
<keyword evidence="5" id="KW-0067">ATP-binding</keyword>
<comment type="catalytic activity">
    <reaction evidence="9">
        <text>ATP + H2O = ADP + phosphate + H(+)</text>
        <dbReference type="Rhea" id="RHEA:13065"/>
        <dbReference type="ChEBI" id="CHEBI:15377"/>
        <dbReference type="ChEBI" id="CHEBI:15378"/>
        <dbReference type="ChEBI" id="CHEBI:30616"/>
        <dbReference type="ChEBI" id="CHEBI:43474"/>
        <dbReference type="ChEBI" id="CHEBI:456216"/>
        <dbReference type="EC" id="5.6.2.4"/>
    </reaction>
</comment>
<feature type="domain" description="Helicase ATP-binding" evidence="10">
    <location>
        <begin position="210"/>
        <end position="366"/>
    </location>
</feature>
<dbReference type="InterPro" id="IPR006935">
    <property type="entry name" value="Helicase/UvrB_N"/>
</dbReference>
<keyword evidence="4 12" id="KW-0347">Helicase</keyword>